<feature type="non-terminal residue" evidence="1">
    <location>
        <position position="27"/>
    </location>
</feature>
<organism evidence="1 2">
    <name type="scientific">Rotaria sordida</name>
    <dbReference type="NCBI Taxonomy" id="392033"/>
    <lineage>
        <taxon>Eukaryota</taxon>
        <taxon>Metazoa</taxon>
        <taxon>Spiralia</taxon>
        <taxon>Gnathifera</taxon>
        <taxon>Rotifera</taxon>
        <taxon>Eurotatoria</taxon>
        <taxon>Bdelloidea</taxon>
        <taxon>Philodinida</taxon>
        <taxon>Philodinidae</taxon>
        <taxon>Rotaria</taxon>
    </lineage>
</organism>
<dbReference type="EMBL" id="CAJOBE010005735">
    <property type="protein sequence ID" value="CAF3983487.1"/>
    <property type="molecule type" value="Genomic_DNA"/>
</dbReference>
<dbReference type="Proteomes" id="UP000663874">
    <property type="component" value="Unassembled WGS sequence"/>
</dbReference>
<gene>
    <name evidence="1" type="ORF">FNK824_LOCUS24997</name>
</gene>
<evidence type="ECO:0000313" key="2">
    <source>
        <dbReference type="Proteomes" id="UP000663874"/>
    </source>
</evidence>
<dbReference type="AlphaFoldDB" id="A0A819MQL2"/>
<sequence>MANDSLIPNIVVKEKIEEKVRTDNETK</sequence>
<protein>
    <submittedName>
        <fullName evidence="1">Uncharacterized protein</fullName>
    </submittedName>
</protein>
<accession>A0A819MQL2</accession>
<comment type="caution">
    <text evidence="1">The sequence shown here is derived from an EMBL/GenBank/DDBJ whole genome shotgun (WGS) entry which is preliminary data.</text>
</comment>
<proteinExistence type="predicted"/>
<evidence type="ECO:0000313" key="1">
    <source>
        <dbReference type="EMBL" id="CAF3983487.1"/>
    </source>
</evidence>
<name>A0A819MQL2_9BILA</name>
<reference evidence="1" key="1">
    <citation type="submission" date="2021-02" db="EMBL/GenBank/DDBJ databases">
        <authorList>
            <person name="Nowell W R."/>
        </authorList>
    </citation>
    <scope>NUCLEOTIDE SEQUENCE</scope>
</reference>